<evidence type="ECO:0000313" key="3">
    <source>
        <dbReference type="WBParaSite" id="BTMF_0001648501-mRNA-1"/>
    </source>
</evidence>
<dbReference type="PANTHER" id="PTHR11532:SF73">
    <property type="entry name" value="CARBOXYPEPTIDASE D"/>
    <property type="match status" value="1"/>
</dbReference>
<dbReference type="GO" id="GO:0005615">
    <property type="term" value="C:extracellular space"/>
    <property type="evidence" value="ECO:0007669"/>
    <property type="project" value="TreeGrafter"/>
</dbReference>
<protein>
    <submittedName>
        <fullName evidence="3">Carboxypeptidase regulatory-like domain-containing protein</fullName>
    </submittedName>
</protein>
<dbReference type="CDD" id="cd11308">
    <property type="entry name" value="Peptidase_M14NE-CP-C_like"/>
    <property type="match status" value="1"/>
</dbReference>
<evidence type="ECO:0000313" key="1">
    <source>
        <dbReference type="EMBL" id="VDO49620.1"/>
    </source>
</evidence>
<reference evidence="1 2" key="2">
    <citation type="submission" date="2018-11" db="EMBL/GenBank/DDBJ databases">
        <authorList>
            <consortium name="Pathogen Informatics"/>
        </authorList>
    </citation>
    <scope>NUCLEOTIDE SEQUENCE [LARGE SCALE GENOMIC DNA]</scope>
</reference>
<evidence type="ECO:0000313" key="2">
    <source>
        <dbReference type="Proteomes" id="UP000280834"/>
    </source>
</evidence>
<gene>
    <name evidence="1" type="ORF">BTMF_LOCUS14465</name>
</gene>
<proteinExistence type="predicted"/>
<dbReference type="Gene3D" id="2.60.40.1120">
    <property type="entry name" value="Carboxypeptidase-like, regulatory domain"/>
    <property type="match status" value="1"/>
</dbReference>
<name>A0A0R3R8X9_9BILA</name>
<accession>A0A0R3R8X9</accession>
<reference evidence="3" key="1">
    <citation type="submission" date="2017-02" db="UniProtKB">
        <authorList>
            <consortium name="WormBaseParasite"/>
        </authorList>
    </citation>
    <scope>IDENTIFICATION</scope>
</reference>
<dbReference type="SUPFAM" id="SSF49464">
    <property type="entry name" value="Carboxypeptidase regulatory domain-like"/>
    <property type="match status" value="1"/>
</dbReference>
<dbReference type="GO" id="GO:0016485">
    <property type="term" value="P:protein processing"/>
    <property type="evidence" value="ECO:0007669"/>
    <property type="project" value="TreeGrafter"/>
</dbReference>
<dbReference type="InterPro" id="IPR050753">
    <property type="entry name" value="Peptidase_M14_domain"/>
</dbReference>
<dbReference type="WBParaSite" id="BTMF_0001648501-mRNA-1">
    <property type="protein sequence ID" value="BTMF_0001648501-mRNA-1"/>
    <property type="gene ID" value="BTMF_0001648501"/>
</dbReference>
<sequence>MYMVENYENTVEITIHNTISGFVLDEINGIGIPDVQISIDNIGKTVLSSTDGDFWRLVIPGTYNVTFEHFRYEPVIRY</sequence>
<dbReference type="InterPro" id="IPR008969">
    <property type="entry name" value="CarboxyPept-like_regulatory"/>
</dbReference>
<dbReference type="PANTHER" id="PTHR11532">
    <property type="entry name" value="PROTEASE M14 CARBOXYPEPTIDASE"/>
    <property type="match status" value="1"/>
</dbReference>
<dbReference type="GO" id="GO:0004181">
    <property type="term" value="F:metallocarboxypeptidase activity"/>
    <property type="evidence" value="ECO:0007669"/>
    <property type="project" value="TreeGrafter"/>
</dbReference>
<dbReference type="AlphaFoldDB" id="A0A0R3R8X9"/>
<dbReference type="STRING" id="42155.A0A0R3R8X9"/>
<dbReference type="Pfam" id="PF13620">
    <property type="entry name" value="CarboxypepD_reg"/>
    <property type="match status" value="1"/>
</dbReference>
<dbReference type="EMBL" id="UZAG01021220">
    <property type="protein sequence ID" value="VDO49620.1"/>
    <property type="molecule type" value="Genomic_DNA"/>
</dbReference>
<dbReference type="GO" id="GO:0006518">
    <property type="term" value="P:peptide metabolic process"/>
    <property type="evidence" value="ECO:0007669"/>
    <property type="project" value="TreeGrafter"/>
</dbReference>
<dbReference type="Proteomes" id="UP000280834">
    <property type="component" value="Unassembled WGS sequence"/>
</dbReference>
<organism evidence="3">
    <name type="scientific">Brugia timori</name>
    <dbReference type="NCBI Taxonomy" id="42155"/>
    <lineage>
        <taxon>Eukaryota</taxon>
        <taxon>Metazoa</taxon>
        <taxon>Ecdysozoa</taxon>
        <taxon>Nematoda</taxon>
        <taxon>Chromadorea</taxon>
        <taxon>Rhabditida</taxon>
        <taxon>Spirurina</taxon>
        <taxon>Spiruromorpha</taxon>
        <taxon>Filarioidea</taxon>
        <taxon>Onchocercidae</taxon>
        <taxon>Brugia</taxon>
    </lineage>
</organism>
<keyword evidence="2" id="KW-1185">Reference proteome</keyword>